<keyword evidence="1" id="KW-0547">Nucleotide-binding</keyword>
<dbReference type="InterPro" id="IPR033875">
    <property type="entry name" value="FlhG"/>
</dbReference>
<name>A0A3L7JY72_9BACI</name>
<evidence type="ECO:0000256" key="3">
    <source>
        <dbReference type="SAM" id="MobiDB-lite"/>
    </source>
</evidence>
<evidence type="ECO:0000256" key="2">
    <source>
        <dbReference type="ARBA" id="ARBA00022840"/>
    </source>
</evidence>
<dbReference type="InterPro" id="IPR027417">
    <property type="entry name" value="P-loop_NTPase"/>
</dbReference>
<dbReference type="InterPro" id="IPR025501">
    <property type="entry name" value="MinD_FleN"/>
</dbReference>
<proteinExistence type="predicted"/>
<sequence length="294" mass="32412">MSDQAERLRQKMQEQQTAKSSSKAKTSAIVSGKGGVGKSNISVNFSLSLASKGYKVLLIDFDIGMANIHLLLGTAAEKSIVDYLEDKNLAINDVIVPVSTNLSYIAGGNGLSQIFEMSEDYISRLLFGLEALESDFDYILFDMGAGATSVSLHFLLSVDDIIVISTPEPTSITDAYSMIKFITLKDPNSTRKFSVICNRAESESEGKETMQRLKTASNKFLNIEISALGMLPEDPHVKKSVLKQQPFSLGFPKAPVSLSLETVVRNFLSEEDSRVMTMTKTSFLSRLRNLWIER</sequence>
<dbReference type="GO" id="GO:0016887">
    <property type="term" value="F:ATP hydrolysis activity"/>
    <property type="evidence" value="ECO:0007669"/>
    <property type="project" value="TreeGrafter"/>
</dbReference>
<dbReference type="Proteomes" id="UP000276770">
    <property type="component" value="Unassembled WGS sequence"/>
</dbReference>
<feature type="compositionally biased region" description="Basic and acidic residues" evidence="3">
    <location>
        <begin position="1"/>
        <end position="12"/>
    </location>
</feature>
<dbReference type="PIRSF" id="PIRSF003092">
    <property type="entry name" value="MinD"/>
    <property type="match status" value="1"/>
</dbReference>
<evidence type="ECO:0000313" key="4">
    <source>
        <dbReference type="EMBL" id="RLQ95726.1"/>
    </source>
</evidence>
<dbReference type="EMBL" id="RCVZ01000005">
    <property type="protein sequence ID" value="RLQ95726.1"/>
    <property type="molecule type" value="Genomic_DNA"/>
</dbReference>
<dbReference type="PANTHER" id="PTHR43384">
    <property type="entry name" value="SEPTUM SITE-DETERMINING PROTEIN MIND HOMOLOG, CHLOROPLASTIC-RELATED"/>
    <property type="match status" value="1"/>
</dbReference>
<dbReference type="Gene3D" id="3.40.50.300">
    <property type="entry name" value="P-loop containing nucleotide triphosphate hydrolases"/>
    <property type="match status" value="1"/>
</dbReference>
<dbReference type="GO" id="GO:0009898">
    <property type="term" value="C:cytoplasmic side of plasma membrane"/>
    <property type="evidence" value="ECO:0007669"/>
    <property type="project" value="TreeGrafter"/>
</dbReference>
<reference evidence="4 5" key="1">
    <citation type="submission" date="2018-10" db="EMBL/GenBank/DDBJ databases">
        <title>Falsibacillus sp. genome draft.</title>
        <authorList>
            <person name="Shi S."/>
        </authorList>
    </citation>
    <scope>NUCLEOTIDE SEQUENCE [LARGE SCALE GENOMIC DNA]</scope>
    <source>
        <strain evidence="4 5">GY 10110</strain>
    </source>
</reference>
<accession>A0A3L7JY72</accession>
<dbReference type="GO" id="GO:0051782">
    <property type="term" value="P:negative regulation of cell division"/>
    <property type="evidence" value="ECO:0007669"/>
    <property type="project" value="TreeGrafter"/>
</dbReference>
<organism evidence="4 5">
    <name type="scientific">Falsibacillus albus</name>
    <dbReference type="NCBI Taxonomy" id="2478915"/>
    <lineage>
        <taxon>Bacteria</taxon>
        <taxon>Bacillati</taxon>
        <taxon>Bacillota</taxon>
        <taxon>Bacilli</taxon>
        <taxon>Bacillales</taxon>
        <taxon>Bacillaceae</taxon>
        <taxon>Falsibacillus</taxon>
    </lineage>
</organism>
<dbReference type="OrthoDB" id="9816297at2"/>
<dbReference type="InterPro" id="IPR050625">
    <property type="entry name" value="ParA/MinD_ATPase"/>
</dbReference>
<dbReference type="GO" id="GO:0005829">
    <property type="term" value="C:cytosol"/>
    <property type="evidence" value="ECO:0007669"/>
    <property type="project" value="TreeGrafter"/>
</dbReference>
<protein>
    <submittedName>
        <fullName evidence="4">MinD/ParA family protein</fullName>
    </submittedName>
</protein>
<feature type="region of interest" description="Disordered" evidence="3">
    <location>
        <begin position="1"/>
        <end position="33"/>
    </location>
</feature>
<keyword evidence="2" id="KW-0067">ATP-binding</keyword>
<dbReference type="SUPFAM" id="SSF52540">
    <property type="entry name" value="P-loop containing nucleoside triphosphate hydrolases"/>
    <property type="match status" value="1"/>
</dbReference>
<dbReference type="RefSeq" id="WP_121680252.1">
    <property type="nucleotide sequence ID" value="NZ_RCVZ01000005.1"/>
</dbReference>
<dbReference type="Pfam" id="PF10609">
    <property type="entry name" value="ParA"/>
    <property type="match status" value="1"/>
</dbReference>
<comment type="caution">
    <text evidence="4">The sequence shown here is derived from an EMBL/GenBank/DDBJ whole genome shotgun (WGS) entry which is preliminary data.</text>
</comment>
<dbReference type="CDD" id="cd02038">
    <property type="entry name" value="FlhG-like"/>
    <property type="match status" value="1"/>
</dbReference>
<feature type="compositionally biased region" description="Low complexity" evidence="3">
    <location>
        <begin position="17"/>
        <end position="28"/>
    </location>
</feature>
<evidence type="ECO:0000313" key="5">
    <source>
        <dbReference type="Proteomes" id="UP000276770"/>
    </source>
</evidence>
<dbReference type="GO" id="GO:0005524">
    <property type="term" value="F:ATP binding"/>
    <property type="evidence" value="ECO:0007669"/>
    <property type="project" value="UniProtKB-KW"/>
</dbReference>
<keyword evidence="5" id="KW-1185">Reference proteome</keyword>
<dbReference type="PANTHER" id="PTHR43384:SF4">
    <property type="entry name" value="CELLULOSE BIOSYNTHESIS PROTEIN BCSQ-RELATED"/>
    <property type="match status" value="1"/>
</dbReference>
<evidence type="ECO:0000256" key="1">
    <source>
        <dbReference type="ARBA" id="ARBA00022741"/>
    </source>
</evidence>
<dbReference type="AlphaFoldDB" id="A0A3L7JY72"/>
<gene>
    <name evidence="4" type="ORF">D9X91_08865</name>
</gene>
<dbReference type="InterPro" id="IPR033756">
    <property type="entry name" value="YlxH/NBP35"/>
</dbReference>